<organism evidence="2 5">
    <name type="scientific">Medicago truncatula</name>
    <name type="common">Barrel medic</name>
    <name type="synonym">Medicago tribuloides</name>
    <dbReference type="NCBI Taxonomy" id="3880"/>
    <lineage>
        <taxon>Eukaryota</taxon>
        <taxon>Viridiplantae</taxon>
        <taxon>Streptophyta</taxon>
        <taxon>Embryophyta</taxon>
        <taxon>Tracheophyta</taxon>
        <taxon>Spermatophyta</taxon>
        <taxon>Magnoliopsida</taxon>
        <taxon>eudicotyledons</taxon>
        <taxon>Gunneridae</taxon>
        <taxon>Pentapetalae</taxon>
        <taxon>rosids</taxon>
        <taxon>fabids</taxon>
        <taxon>Fabales</taxon>
        <taxon>Fabaceae</taxon>
        <taxon>Papilionoideae</taxon>
        <taxon>50 kb inversion clade</taxon>
        <taxon>NPAAA clade</taxon>
        <taxon>Hologalegina</taxon>
        <taxon>IRL clade</taxon>
        <taxon>Trifolieae</taxon>
        <taxon>Medicago</taxon>
    </lineage>
</organism>
<evidence type="ECO:0000256" key="1">
    <source>
        <dbReference type="SAM" id="MobiDB-lite"/>
    </source>
</evidence>
<dbReference type="Proteomes" id="UP000002051">
    <property type="component" value="Chromosome 4"/>
</dbReference>
<reference evidence="4" key="3">
    <citation type="submission" date="2015-04" db="UniProtKB">
        <authorList>
            <consortium name="EnsemblPlants"/>
        </authorList>
    </citation>
    <scope>IDENTIFICATION</scope>
    <source>
        <strain evidence="4">cv. Jemalong A17</strain>
    </source>
</reference>
<feature type="region of interest" description="Disordered" evidence="1">
    <location>
        <begin position="62"/>
        <end position="116"/>
    </location>
</feature>
<accession>A0A072UUA2</accession>
<reference evidence="2 5" key="1">
    <citation type="journal article" date="2011" name="Nature">
        <title>The Medicago genome provides insight into the evolution of rhizobial symbioses.</title>
        <authorList>
            <person name="Young N.D."/>
            <person name="Debelle F."/>
            <person name="Oldroyd G.E."/>
            <person name="Geurts R."/>
            <person name="Cannon S.B."/>
            <person name="Udvardi M.K."/>
            <person name="Benedito V.A."/>
            <person name="Mayer K.F."/>
            <person name="Gouzy J."/>
            <person name="Schoof H."/>
            <person name="Van de Peer Y."/>
            <person name="Proost S."/>
            <person name="Cook D.R."/>
            <person name="Meyers B.C."/>
            <person name="Spannagl M."/>
            <person name="Cheung F."/>
            <person name="De Mita S."/>
            <person name="Krishnakumar V."/>
            <person name="Gundlach H."/>
            <person name="Zhou S."/>
            <person name="Mudge J."/>
            <person name="Bharti A.K."/>
            <person name="Murray J.D."/>
            <person name="Naoumkina M.A."/>
            <person name="Rosen B."/>
            <person name="Silverstein K.A."/>
            <person name="Tang H."/>
            <person name="Rombauts S."/>
            <person name="Zhao P.X."/>
            <person name="Zhou P."/>
            <person name="Barbe V."/>
            <person name="Bardou P."/>
            <person name="Bechner M."/>
            <person name="Bellec A."/>
            <person name="Berger A."/>
            <person name="Berges H."/>
            <person name="Bidwell S."/>
            <person name="Bisseling T."/>
            <person name="Choisne N."/>
            <person name="Couloux A."/>
            <person name="Denny R."/>
            <person name="Deshpande S."/>
            <person name="Dai X."/>
            <person name="Doyle J.J."/>
            <person name="Dudez A.M."/>
            <person name="Farmer A.D."/>
            <person name="Fouteau S."/>
            <person name="Franken C."/>
            <person name="Gibelin C."/>
            <person name="Gish J."/>
            <person name="Goldstein S."/>
            <person name="Gonzalez A.J."/>
            <person name="Green P.J."/>
            <person name="Hallab A."/>
            <person name="Hartog M."/>
            <person name="Hua A."/>
            <person name="Humphray S.J."/>
            <person name="Jeong D.H."/>
            <person name="Jing Y."/>
            <person name="Jocker A."/>
            <person name="Kenton S.M."/>
            <person name="Kim D.J."/>
            <person name="Klee K."/>
            <person name="Lai H."/>
            <person name="Lang C."/>
            <person name="Lin S."/>
            <person name="Macmil S.L."/>
            <person name="Magdelenat G."/>
            <person name="Matthews L."/>
            <person name="McCorrison J."/>
            <person name="Monaghan E.L."/>
            <person name="Mun J.H."/>
            <person name="Najar F.Z."/>
            <person name="Nicholson C."/>
            <person name="Noirot C."/>
            <person name="O'Bleness M."/>
            <person name="Paule C.R."/>
            <person name="Poulain J."/>
            <person name="Prion F."/>
            <person name="Qin B."/>
            <person name="Qu C."/>
            <person name="Retzel E.F."/>
            <person name="Riddle C."/>
            <person name="Sallet E."/>
            <person name="Samain S."/>
            <person name="Samson N."/>
            <person name="Sanders I."/>
            <person name="Saurat O."/>
            <person name="Scarpelli C."/>
            <person name="Schiex T."/>
            <person name="Segurens B."/>
            <person name="Severin A.J."/>
            <person name="Sherrier D.J."/>
            <person name="Shi R."/>
            <person name="Sims S."/>
            <person name="Singer S.R."/>
            <person name="Sinharoy S."/>
            <person name="Sterck L."/>
            <person name="Viollet A."/>
            <person name="Wang B.B."/>
            <person name="Wang K."/>
            <person name="Wang M."/>
            <person name="Wang X."/>
            <person name="Warfsmann J."/>
            <person name="Weissenbach J."/>
            <person name="White D.D."/>
            <person name="White J.D."/>
            <person name="Wiley G.B."/>
            <person name="Wincker P."/>
            <person name="Xing Y."/>
            <person name="Yang L."/>
            <person name="Yao Z."/>
            <person name="Ying F."/>
            <person name="Zhai J."/>
            <person name="Zhou L."/>
            <person name="Zuber A."/>
            <person name="Denarie J."/>
            <person name="Dixon R.A."/>
            <person name="May G.D."/>
            <person name="Schwartz D.C."/>
            <person name="Rogers J."/>
            <person name="Quetier F."/>
            <person name="Town C.D."/>
            <person name="Roe B.A."/>
        </authorList>
    </citation>
    <scope>NUCLEOTIDE SEQUENCE [LARGE SCALE GENOMIC DNA]</scope>
    <source>
        <strain evidence="2">A17</strain>
        <strain evidence="4 5">cv. Jemalong A17</strain>
    </source>
</reference>
<evidence type="ECO:0000313" key="2">
    <source>
        <dbReference type="EMBL" id="KEH29435.1"/>
    </source>
</evidence>
<evidence type="ECO:0000313" key="6">
    <source>
        <dbReference type="Proteomes" id="UP000265566"/>
    </source>
</evidence>
<feature type="region of interest" description="Disordered" evidence="1">
    <location>
        <begin position="1"/>
        <end position="23"/>
    </location>
</feature>
<dbReference type="Gramene" id="rna22026">
    <property type="protein sequence ID" value="RHN59861.1"/>
    <property type="gene ID" value="gene22026"/>
</dbReference>
<dbReference type="EnsemblPlants" id="KEH29435">
    <property type="protein sequence ID" value="KEH29435"/>
    <property type="gene ID" value="MTR_4g036715"/>
</dbReference>
<feature type="compositionally biased region" description="Pro residues" evidence="1">
    <location>
        <begin position="64"/>
        <end position="74"/>
    </location>
</feature>
<reference evidence="2 5" key="2">
    <citation type="journal article" date="2014" name="BMC Genomics">
        <title>An improved genome release (version Mt4.0) for the model legume Medicago truncatula.</title>
        <authorList>
            <person name="Tang H."/>
            <person name="Krishnakumar V."/>
            <person name="Bidwell S."/>
            <person name="Rosen B."/>
            <person name="Chan A."/>
            <person name="Zhou S."/>
            <person name="Gentzbittel L."/>
            <person name="Childs K.L."/>
            <person name="Yandell M."/>
            <person name="Gundlach H."/>
            <person name="Mayer K.F."/>
            <person name="Schwartz D.C."/>
            <person name="Town C.D."/>
        </authorList>
    </citation>
    <scope>GENOME REANNOTATION</scope>
    <source>
        <strain evidence="2">A17</strain>
        <strain evidence="4 5">cv. Jemalong A17</strain>
    </source>
</reference>
<dbReference type="EMBL" id="PSQE01000004">
    <property type="protein sequence ID" value="RHN59861.1"/>
    <property type="molecule type" value="Genomic_DNA"/>
</dbReference>
<dbReference type="HOGENOM" id="CLU_2100494_0_0_1"/>
<proteinExistence type="predicted"/>
<keyword evidence="5" id="KW-1185">Reference proteome</keyword>
<dbReference type="AlphaFoldDB" id="A0A072UUA2"/>
<gene>
    <name evidence="2" type="ordered locus">MTR_4g036715</name>
    <name evidence="3" type="ORF">MtrunA17_Chr4g0018811</name>
</gene>
<sequence length="116" mass="13007">MEKEMRSEEEEVEDLGKNNHSKTQVPLFLFISPSPSYSFLSPSIPSHNLRRTPPSLSLCHLLPPFSPTPNPPSNPWTLLSDEDSDLSTTSDPIDELNFDQQQQQTQPPPTNPCLGH</sequence>
<feature type="compositionally biased region" description="Pro residues" evidence="1">
    <location>
        <begin position="106"/>
        <end position="116"/>
    </location>
</feature>
<evidence type="ECO:0000313" key="4">
    <source>
        <dbReference type="EnsemblPlants" id="KEH29435"/>
    </source>
</evidence>
<name>A0A072UUA2_MEDTR</name>
<dbReference type="EMBL" id="CM001220">
    <property type="protein sequence ID" value="KEH29435.1"/>
    <property type="molecule type" value="Genomic_DNA"/>
</dbReference>
<evidence type="ECO:0000313" key="3">
    <source>
        <dbReference type="EMBL" id="RHN59861.1"/>
    </source>
</evidence>
<dbReference type="Proteomes" id="UP000265566">
    <property type="component" value="Chromosome 4"/>
</dbReference>
<reference evidence="6" key="4">
    <citation type="journal article" date="2018" name="Nat. Plants">
        <title>Whole-genome landscape of Medicago truncatula symbiotic genes.</title>
        <authorList>
            <person name="Pecrix Y."/>
            <person name="Staton S.E."/>
            <person name="Sallet E."/>
            <person name="Lelandais-Briere C."/>
            <person name="Moreau S."/>
            <person name="Carrere S."/>
            <person name="Blein T."/>
            <person name="Jardinaud M.F."/>
            <person name="Latrasse D."/>
            <person name="Zouine M."/>
            <person name="Zahm M."/>
            <person name="Kreplak J."/>
            <person name="Mayjonade B."/>
            <person name="Satge C."/>
            <person name="Perez M."/>
            <person name="Cauet S."/>
            <person name="Marande W."/>
            <person name="Chantry-Darmon C."/>
            <person name="Lopez-Roques C."/>
            <person name="Bouchez O."/>
            <person name="Berard A."/>
            <person name="Debelle F."/>
            <person name="Munos S."/>
            <person name="Bendahmane A."/>
            <person name="Berges H."/>
            <person name="Niebel A."/>
            <person name="Buitink J."/>
            <person name="Frugier F."/>
            <person name="Benhamed M."/>
            <person name="Crespi M."/>
            <person name="Gouzy J."/>
            <person name="Gamas P."/>
        </authorList>
    </citation>
    <scope>NUCLEOTIDE SEQUENCE [LARGE SCALE GENOMIC DNA]</scope>
    <source>
        <strain evidence="6">cv. Jemalong A17</strain>
    </source>
</reference>
<reference evidence="3" key="5">
    <citation type="journal article" date="2018" name="Nat. Plants">
        <title>Whole-genome landscape of Medicago truncatula symbiotic genes.</title>
        <authorList>
            <person name="Pecrix Y."/>
            <person name="Gamas P."/>
            <person name="Carrere S."/>
        </authorList>
    </citation>
    <scope>NUCLEOTIDE SEQUENCE</scope>
    <source>
        <tissue evidence="3">Leaves</tissue>
    </source>
</reference>
<evidence type="ECO:0000313" key="5">
    <source>
        <dbReference type="Proteomes" id="UP000002051"/>
    </source>
</evidence>
<protein>
    <submittedName>
        <fullName evidence="2 4">Uncharacterized protein</fullName>
    </submittedName>
</protein>